<dbReference type="RefSeq" id="XP_001026471.2">
    <property type="nucleotide sequence ID" value="XM_001026471.2"/>
</dbReference>
<feature type="compositionally biased region" description="Low complexity" evidence="1">
    <location>
        <begin position="938"/>
        <end position="949"/>
    </location>
</feature>
<evidence type="ECO:0000256" key="1">
    <source>
        <dbReference type="SAM" id="MobiDB-lite"/>
    </source>
</evidence>
<dbReference type="Proteomes" id="UP000009168">
    <property type="component" value="Unassembled WGS sequence"/>
</dbReference>
<feature type="region of interest" description="Disordered" evidence="1">
    <location>
        <begin position="392"/>
        <end position="433"/>
    </location>
</feature>
<feature type="compositionally biased region" description="Polar residues" evidence="1">
    <location>
        <begin position="395"/>
        <end position="410"/>
    </location>
</feature>
<dbReference type="GeneID" id="7830610"/>
<feature type="compositionally biased region" description="Low complexity" evidence="1">
    <location>
        <begin position="826"/>
        <end position="860"/>
    </location>
</feature>
<evidence type="ECO:0000313" key="3">
    <source>
        <dbReference type="Proteomes" id="UP000009168"/>
    </source>
</evidence>
<dbReference type="AlphaFoldDB" id="I7LXU7"/>
<protein>
    <submittedName>
        <fullName evidence="2">Uncharacterized protein</fullName>
    </submittedName>
</protein>
<gene>
    <name evidence="2" type="ORF">TTHERM_00327080</name>
</gene>
<accession>I7LXU7</accession>
<dbReference type="EMBL" id="GG662299">
    <property type="protein sequence ID" value="EAS06226.2"/>
    <property type="molecule type" value="Genomic_DNA"/>
</dbReference>
<name>I7LXU7_TETTS</name>
<keyword evidence="3" id="KW-1185">Reference proteome</keyword>
<organism evidence="2 3">
    <name type="scientific">Tetrahymena thermophila (strain SB210)</name>
    <dbReference type="NCBI Taxonomy" id="312017"/>
    <lineage>
        <taxon>Eukaryota</taxon>
        <taxon>Sar</taxon>
        <taxon>Alveolata</taxon>
        <taxon>Ciliophora</taxon>
        <taxon>Intramacronucleata</taxon>
        <taxon>Oligohymenophorea</taxon>
        <taxon>Hymenostomatida</taxon>
        <taxon>Tetrahymenina</taxon>
        <taxon>Tetrahymenidae</taxon>
        <taxon>Tetrahymena</taxon>
    </lineage>
</organism>
<feature type="compositionally biased region" description="Basic and acidic residues" evidence="1">
    <location>
        <begin position="921"/>
        <end position="937"/>
    </location>
</feature>
<proteinExistence type="predicted"/>
<reference evidence="3" key="1">
    <citation type="journal article" date="2006" name="PLoS Biol.">
        <title>Macronuclear genome sequence of the ciliate Tetrahymena thermophila, a model eukaryote.</title>
        <authorList>
            <person name="Eisen J.A."/>
            <person name="Coyne R.S."/>
            <person name="Wu M."/>
            <person name="Wu D."/>
            <person name="Thiagarajan M."/>
            <person name="Wortman J.R."/>
            <person name="Badger J.H."/>
            <person name="Ren Q."/>
            <person name="Amedeo P."/>
            <person name="Jones K.M."/>
            <person name="Tallon L.J."/>
            <person name="Delcher A.L."/>
            <person name="Salzberg S.L."/>
            <person name="Silva J.C."/>
            <person name="Haas B.J."/>
            <person name="Majoros W.H."/>
            <person name="Farzad M."/>
            <person name="Carlton J.M."/>
            <person name="Smith R.K. Jr."/>
            <person name="Garg J."/>
            <person name="Pearlman R.E."/>
            <person name="Karrer K.M."/>
            <person name="Sun L."/>
            <person name="Manning G."/>
            <person name="Elde N.C."/>
            <person name="Turkewitz A.P."/>
            <person name="Asai D.J."/>
            <person name="Wilkes D.E."/>
            <person name="Wang Y."/>
            <person name="Cai H."/>
            <person name="Collins K."/>
            <person name="Stewart B.A."/>
            <person name="Lee S.R."/>
            <person name="Wilamowska K."/>
            <person name="Weinberg Z."/>
            <person name="Ruzzo W.L."/>
            <person name="Wloga D."/>
            <person name="Gaertig J."/>
            <person name="Frankel J."/>
            <person name="Tsao C.-C."/>
            <person name="Gorovsky M.A."/>
            <person name="Keeling P.J."/>
            <person name="Waller R.F."/>
            <person name="Patron N.J."/>
            <person name="Cherry J.M."/>
            <person name="Stover N.A."/>
            <person name="Krieger C.J."/>
            <person name="del Toro C."/>
            <person name="Ryder H.F."/>
            <person name="Williamson S.C."/>
            <person name="Barbeau R.A."/>
            <person name="Hamilton E.P."/>
            <person name="Orias E."/>
        </authorList>
    </citation>
    <scope>NUCLEOTIDE SEQUENCE [LARGE SCALE GENOMIC DNA]</scope>
    <source>
        <strain evidence="3">SB210</strain>
    </source>
</reference>
<dbReference type="KEGG" id="tet:TTHERM_00327080"/>
<sequence>MEEEIYQQQDAIKMEYRPKDSYLILKGYDLHYNFSNGNVSSTETIVNNAGINYNSLLQNKANFISQGQLNQRNLAQDSSIKPQYSLQDDLMQYLCLEGQKKQTNGSQTIDSQYLNLMKQELKKRNDNQKNYQQSYDQQDLNLQGMTPMQFAVEQQQQQQMNNKSIIEDQTKINYYKKMQELSQCKEEQIQKLQADFQNNQSAWDEECKNRDDKPSLNDYHLIHQQQQQSLQQQQNLLCNSINYFNTAIEDIKQNNDIVMHYNKSNQNVYQTQKEEENLPAIIQVQQKNFMEANKSINDANQLSALKQINEQRTIPYQYQLNQVNQTQNFNNEDVNFMDEEQGIAHSQKEIYQFKEQNNQIQLEKQDFQQITHKINKQKQKRKLKNLDFDEDSQMQEEQNIGNNISKNTVNGEEVERNNMNSNDYNCEKEQNENEDNQLGTLSFEEFAFSENAFKLDELQEENRLQIKYRIHPTLKPVEAFLINGEIIVSFDLFYQRKNQEHDKVSLWNMFRPINTITVKRTLVEVSMHKSQNTLTNFQPLIQRLIDMHDQQAYASAQMLQQHYVSLQREQMIKQQVFDVYGSHITQLQWQFEENFHKSKQMAYEMMDQLPEDAFFLYSIRRTDPVSLDSIFCALGYSKGLIRLIAGNESNYQQFCFRSGLAEIFNAQSRLQILLMNLLFSNKVHISITTLDDITIPIEMRVHYQKLMQTEILPGVFKEDYMKIYQILVDQKYLDEVYQIRGFSATGSGTVGNEARIIQPDYTYQMQSHRFIEKFYSEALKEKKNAIKKASEIDQRNFTAEFQRIFGKQNEGQNFLHNVFNTTIKQSQNQSSQFTSSENNSLGQSQSQHSIQQNKISNQSQVHSSSNILNQSQEIRQKQESSHSCSLANSLSSSHISSTSKKSNSNSNKSNNNNSNNNQISKDSKQQKSTTKDEDIRSRNSSSHTLSQSSQAPIKEVAQPNLIHS</sequence>
<feature type="region of interest" description="Disordered" evidence="1">
    <location>
        <begin position="826"/>
        <end position="964"/>
    </location>
</feature>
<dbReference type="InParanoid" id="I7LXU7"/>
<evidence type="ECO:0000313" key="2">
    <source>
        <dbReference type="EMBL" id="EAS06226.2"/>
    </source>
</evidence>
<feature type="compositionally biased region" description="Polar residues" evidence="1">
    <location>
        <begin position="861"/>
        <end position="873"/>
    </location>
</feature>
<feature type="compositionally biased region" description="Low complexity" evidence="1">
    <location>
        <begin position="881"/>
        <end position="920"/>
    </location>
</feature>